<gene>
    <name evidence="3" type="ORF">GCM10011354_17090</name>
</gene>
<dbReference type="AlphaFoldDB" id="A0A8J3AEV0"/>
<keyword evidence="2" id="KW-0812">Transmembrane</keyword>
<evidence type="ECO:0000313" key="4">
    <source>
        <dbReference type="Proteomes" id="UP000650511"/>
    </source>
</evidence>
<accession>A0A8J3AEV0</accession>
<feature type="region of interest" description="Disordered" evidence="1">
    <location>
        <begin position="1"/>
        <end position="29"/>
    </location>
</feature>
<reference evidence="3" key="1">
    <citation type="journal article" date="2014" name="Int. J. Syst. Evol. Microbiol.">
        <title>Complete genome sequence of Corynebacterium casei LMG S-19264T (=DSM 44701T), isolated from a smear-ripened cheese.</title>
        <authorList>
            <consortium name="US DOE Joint Genome Institute (JGI-PGF)"/>
            <person name="Walter F."/>
            <person name="Albersmeier A."/>
            <person name="Kalinowski J."/>
            <person name="Ruckert C."/>
        </authorList>
    </citation>
    <scope>NUCLEOTIDE SEQUENCE</scope>
    <source>
        <strain evidence="3">CGMCC 1.14988</strain>
    </source>
</reference>
<sequence>MAVRLAVPSPVTMTDSQRTGARPEFGPSGYLPERASKRARKIVLRAPLGVQWIVASVLAGLLVLVAGVLFLQRSGDPPSAPWVAVGELDALAASAPLDDLDAVLVAAGGRVRAFADVPGVTYCPSSNRLEDGEQVWNLTGRGLGGAPSLDEHPTVVHDGVVYLDPTRTVPGPSPVADPATPGC</sequence>
<dbReference type="Proteomes" id="UP000650511">
    <property type="component" value="Unassembled WGS sequence"/>
</dbReference>
<evidence type="ECO:0000256" key="2">
    <source>
        <dbReference type="SAM" id="Phobius"/>
    </source>
</evidence>
<organism evidence="3 4">
    <name type="scientific">Egicoccus halophilus</name>
    <dbReference type="NCBI Taxonomy" id="1670830"/>
    <lineage>
        <taxon>Bacteria</taxon>
        <taxon>Bacillati</taxon>
        <taxon>Actinomycetota</taxon>
        <taxon>Nitriliruptoria</taxon>
        <taxon>Egicoccales</taxon>
        <taxon>Egicoccaceae</taxon>
        <taxon>Egicoccus</taxon>
    </lineage>
</organism>
<name>A0A8J3AEV0_9ACTN</name>
<evidence type="ECO:0000313" key="3">
    <source>
        <dbReference type="EMBL" id="GGI06035.1"/>
    </source>
</evidence>
<evidence type="ECO:0000256" key="1">
    <source>
        <dbReference type="SAM" id="MobiDB-lite"/>
    </source>
</evidence>
<proteinExistence type="predicted"/>
<reference evidence="3" key="2">
    <citation type="submission" date="2020-09" db="EMBL/GenBank/DDBJ databases">
        <authorList>
            <person name="Sun Q."/>
            <person name="Zhou Y."/>
        </authorList>
    </citation>
    <scope>NUCLEOTIDE SEQUENCE</scope>
    <source>
        <strain evidence="3">CGMCC 1.14988</strain>
    </source>
</reference>
<feature type="transmembrane region" description="Helical" evidence="2">
    <location>
        <begin position="50"/>
        <end position="71"/>
    </location>
</feature>
<keyword evidence="2" id="KW-0472">Membrane</keyword>
<dbReference type="EMBL" id="BMHA01000005">
    <property type="protein sequence ID" value="GGI06035.1"/>
    <property type="molecule type" value="Genomic_DNA"/>
</dbReference>
<protein>
    <submittedName>
        <fullName evidence="3">Uncharacterized protein</fullName>
    </submittedName>
</protein>
<keyword evidence="2" id="KW-1133">Transmembrane helix</keyword>
<comment type="caution">
    <text evidence="3">The sequence shown here is derived from an EMBL/GenBank/DDBJ whole genome shotgun (WGS) entry which is preliminary data.</text>
</comment>
<keyword evidence="4" id="KW-1185">Reference proteome</keyword>